<dbReference type="Proteomes" id="UP000218439">
    <property type="component" value="Unassembled WGS sequence"/>
</dbReference>
<sequence>MIGHRQTMIETINATSGLVALHTGGNRMKLQSLIRWGAVLCVAGTLSACSDVGSSPEATAKAFIKGVYGGDADAALKLVHIPNGSPGEAEMAQGKVRAGVAEAKAKADKQGGFKDVEIKASEISPQDPNRANTTLRVVFKQGEKQERVRTIKVDGKWKVRIF</sequence>
<dbReference type="Gene3D" id="3.10.450.50">
    <property type="match status" value="1"/>
</dbReference>
<evidence type="ECO:0000313" key="2">
    <source>
        <dbReference type="EMBL" id="PAT43214.1"/>
    </source>
</evidence>
<evidence type="ECO:0000259" key="1">
    <source>
        <dbReference type="Pfam" id="PF12870"/>
    </source>
</evidence>
<reference evidence="2 3" key="1">
    <citation type="submission" date="2017-08" db="EMBL/GenBank/DDBJ databases">
        <title>WGS of Clinical strains of the CDC Group NO-1 linked to zoonotic infections in humans.</title>
        <authorList>
            <person name="Bernier A.-M."/>
            <person name="Bernard K."/>
        </authorList>
    </citation>
    <scope>NUCLEOTIDE SEQUENCE [LARGE SCALE GENOMIC DNA]</scope>
    <source>
        <strain evidence="2 3">NML120219</strain>
    </source>
</reference>
<proteinExistence type="predicted"/>
<dbReference type="InterPro" id="IPR024267">
    <property type="entry name" value="DUF4878"/>
</dbReference>
<gene>
    <name evidence="2" type="ORF">CK621_05090</name>
</gene>
<dbReference type="Pfam" id="PF12870">
    <property type="entry name" value="DUF4878"/>
    <property type="match status" value="1"/>
</dbReference>
<dbReference type="RefSeq" id="WP_095551557.1">
    <property type="nucleotide sequence ID" value="NZ_NSJE01000006.1"/>
</dbReference>
<feature type="domain" description="DUF4878" evidence="1">
    <location>
        <begin position="53"/>
        <end position="159"/>
    </location>
</feature>
<name>A0A2A2AZT7_9BURK</name>
<dbReference type="EMBL" id="NSJE01000006">
    <property type="protein sequence ID" value="PAT43214.1"/>
    <property type="molecule type" value="Genomic_DNA"/>
</dbReference>
<evidence type="ECO:0000313" key="3">
    <source>
        <dbReference type="Proteomes" id="UP000218439"/>
    </source>
</evidence>
<dbReference type="AlphaFoldDB" id="A0A2A2AZT7"/>
<organism evidence="2 3">
    <name type="scientific">Vandammella animalimorsus</name>
    <dbReference type="NCBI Taxonomy" id="2029117"/>
    <lineage>
        <taxon>Bacteria</taxon>
        <taxon>Pseudomonadati</taxon>
        <taxon>Pseudomonadota</taxon>
        <taxon>Betaproteobacteria</taxon>
        <taxon>Burkholderiales</taxon>
        <taxon>Comamonadaceae</taxon>
        <taxon>Vandammella</taxon>
    </lineage>
</organism>
<protein>
    <recommendedName>
        <fullName evidence="1">DUF4878 domain-containing protein</fullName>
    </recommendedName>
</protein>
<comment type="caution">
    <text evidence="2">The sequence shown here is derived from an EMBL/GenBank/DDBJ whole genome shotgun (WGS) entry which is preliminary data.</text>
</comment>
<accession>A0A2A2AZT7</accession>